<dbReference type="SUPFAM" id="SSF51445">
    <property type="entry name" value="(Trans)glycosidases"/>
    <property type="match status" value="1"/>
</dbReference>
<name>A0A6G3WI36_9ACTN</name>
<reference evidence="1" key="1">
    <citation type="submission" date="2020-01" db="EMBL/GenBank/DDBJ databases">
        <title>Insect and environment-associated Actinomycetes.</title>
        <authorList>
            <person name="Currrie C."/>
            <person name="Chevrette M."/>
            <person name="Carlson C."/>
            <person name="Stubbendieck R."/>
            <person name="Wendt-Pienkowski E."/>
        </authorList>
    </citation>
    <scope>NUCLEOTIDE SEQUENCE</scope>
    <source>
        <strain evidence="1">SID7499</strain>
    </source>
</reference>
<dbReference type="EMBL" id="JAAGMN010000107">
    <property type="protein sequence ID" value="NEE05107.1"/>
    <property type="molecule type" value="Genomic_DNA"/>
</dbReference>
<protein>
    <submittedName>
        <fullName evidence="1">Malto-oligosyltrehalose synthase</fullName>
    </submittedName>
</protein>
<dbReference type="AlphaFoldDB" id="A0A6G3WI36"/>
<feature type="non-terminal residue" evidence="1">
    <location>
        <position position="183"/>
    </location>
</feature>
<comment type="caution">
    <text evidence="1">The sequence shown here is derived from an EMBL/GenBank/DDBJ whole genome shotgun (WGS) entry which is preliminary data.</text>
</comment>
<accession>A0A6G3WI36</accession>
<feature type="non-terminal residue" evidence="1">
    <location>
        <position position="1"/>
    </location>
</feature>
<dbReference type="Gene3D" id="3.20.20.80">
    <property type="entry name" value="Glycosidases"/>
    <property type="match status" value="1"/>
</dbReference>
<evidence type="ECO:0000313" key="1">
    <source>
        <dbReference type="EMBL" id="NEE05107.1"/>
    </source>
</evidence>
<sequence length="183" mass="19556">AGLFTSWTEPDPGYERAVTDFVAAGPGSVTGAARTAVAEFADALAPHVRAQVLGAALVHLTMPGVPDLYQGTESEYLALVDPDNRRPFRRPEPGGEKQALTEVALRLRRQRPEVFGESGTYAPLTARGPAAPHLLSFCRSGEVVTAVTRLSLRLAEGGGWRDTVLELPDGGPWRDLLSASPDR</sequence>
<organism evidence="1">
    <name type="scientific">Streptomyces sp. SID7499</name>
    <dbReference type="NCBI Taxonomy" id="2706086"/>
    <lineage>
        <taxon>Bacteria</taxon>
        <taxon>Bacillati</taxon>
        <taxon>Actinomycetota</taxon>
        <taxon>Actinomycetes</taxon>
        <taxon>Kitasatosporales</taxon>
        <taxon>Streptomycetaceae</taxon>
        <taxon>Streptomyces</taxon>
    </lineage>
</organism>
<proteinExistence type="predicted"/>
<gene>
    <name evidence="1" type="ORF">G3M58_01505</name>
</gene>
<dbReference type="InterPro" id="IPR017853">
    <property type="entry name" value="GH"/>
</dbReference>